<dbReference type="Proteomes" id="UP000570003">
    <property type="component" value="Unassembled WGS sequence"/>
</dbReference>
<dbReference type="InterPro" id="IPR038070">
    <property type="entry name" value="Rv2632c-like_sf"/>
</dbReference>
<dbReference type="SUPFAM" id="SSF143212">
    <property type="entry name" value="Rv2632c-like"/>
    <property type="match status" value="1"/>
</dbReference>
<dbReference type="Pfam" id="PF08962">
    <property type="entry name" value="Rv2632c-like"/>
    <property type="match status" value="1"/>
</dbReference>
<dbReference type="EMBL" id="JAAXOU010000095">
    <property type="protein sequence ID" value="NKY14650.1"/>
    <property type="molecule type" value="Genomic_DNA"/>
</dbReference>
<organism evidence="2 3">
    <name type="scientific">Streptomyces somaliensis (strain ATCC 33201 / DSM 40738 / JCM 12659 / KCTC 9044 / NCTC 11332 / NRRL B-12077 / IP 733)</name>
    <dbReference type="NCBI Taxonomy" id="1134445"/>
    <lineage>
        <taxon>Bacteria</taxon>
        <taxon>Bacillati</taxon>
        <taxon>Actinomycetota</taxon>
        <taxon>Actinomycetes</taxon>
        <taxon>Kitasatosporales</taxon>
        <taxon>Streptomycetaceae</taxon>
        <taxon>Streptomyces</taxon>
    </lineage>
</organism>
<comment type="caution">
    <text evidence="2">The sequence shown here is derived from an EMBL/GenBank/DDBJ whole genome shotgun (WGS) entry which is preliminary data.</text>
</comment>
<gene>
    <name evidence="2" type="ORF">HGA06_10910</name>
</gene>
<evidence type="ECO:0000256" key="1">
    <source>
        <dbReference type="SAM" id="MobiDB-lite"/>
    </source>
</evidence>
<dbReference type="AlphaFoldDB" id="A0AA44IDF1"/>
<keyword evidence="3" id="KW-1185">Reference proteome</keyword>
<sequence length="100" mass="10854">MTRTLEWKINLDLLEDGDTTEARAVLDIGSSTITGHGSARRNPQDEDVPLIGDELAAGRAMGDLARQLTRLAYRDIGEAGAGMPDEANRDTPYGWSTPVR</sequence>
<dbReference type="RefSeq" id="WP_168438867.1">
    <property type="nucleotide sequence ID" value="NZ_JAAXOU010000095.1"/>
</dbReference>
<accession>A0AA44IDF1</accession>
<dbReference type="InterPro" id="IPR015057">
    <property type="entry name" value="Rv2632c-like"/>
</dbReference>
<dbReference type="Gene3D" id="3.30.160.240">
    <property type="entry name" value="Rv1738"/>
    <property type="match status" value="1"/>
</dbReference>
<evidence type="ECO:0000313" key="3">
    <source>
        <dbReference type="Proteomes" id="UP000570003"/>
    </source>
</evidence>
<feature type="region of interest" description="Disordered" evidence="1">
    <location>
        <begin position="78"/>
        <end position="100"/>
    </location>
</feature>
<proteinExistence type="predicted"/>
<reference evidence="2 3" key="1">
    <citation type="submission" date="2020-04" db="EMBL/GenBank/DDBJ databases">
        <title>MicrobeNet Type strains.</title>
        <authorList>
            <person name="Nicholson A.C."/>
        </authorList>
    </citation>
    <scope>NUCLEOTIDE SEQUENCE [LARGE SCALE GENOMIC DNA]</scope>
    <source>
        <strain evidence="2 3">DSM 40738</strain>
    </source>
</reference>
<name>A0AA44IDF1_STRE0</name>
<protein>
    <submittedName>
        <fullName evidence="2">DUF1876 domain-containing protein</fullName>
    </submittedName>
</protein>
<evidence type="ECO:0000313" key="2">
    <source>
        <dbReference type="EMBL" id="NKY14650.1"/>
    </source>
</evidence>